<sequence length="111" mass="12141">MASMMFSTDCHSSRLIDLNRRNGAFLPRRCISQLRGSTLSIRSSSSPSTIVMDGEAVAKKIRDEIRVEVRRMKESIGVVPGLAVIRVGDIEESGSKEKKKACESVGITSID</sequence>
<dbReference type="Proteomes" id="UP001558713">
    <property type="component" value="Unassembled WGS sequence"/>
</dbReference>
<dbReference type="AlphaFoldDB" id="A0ABD1B465"/>
<protein>
    <submittedName>
        <fullName evidence="2">Bifunctional protein FolD 4</fullName>
    </submittedName>
</protein>
<accession>A0ABD1B465</accession>
<comment type="caution">
    <text evidence="2">The sequence shown here is derived from an EMBL/GenBank/DDBJ whole genome shotgun (WGS) entry which is preliminary data.</text>
</comment>
<name>A0ABD1B465_CARAN</name>
<proteinExistence type="predicted"/>
<gene>
    <name evidence="2" type="ORF">V5N11_000646</name>
</gene>
<dbReference type="InterPro" id="IPR046346">
    <property type="entry name" value="Aminoacid_DH-like_N_sf"/>
</dbReference>
<keyword evidence="3" id="KW-1185">Reference proteome</keyword>
<organism evidence="2 3">
    <name type="scientific">Cardamine amara subsp. amara</name>
    <dbReference type="NCBI Taxonomy" id="228776"/>
    <lineage>
        <taxon>Eukaryota</taxon>
        <taxon>Viridiplantae</taxon>
        <taxon>Streptophyta</taxon>
        <taxon>Embryophyta</taxon>
        <taxon>Tracheophyta</taxon>
        <taxon>Spermatophyta</taxon>
        <taxon>Magnoliopsida</taxon>
        <taxon>eudicotyledons</taxon>
        <taxon>Gunneridae</taxon>
        <taxon>Pentapetalae</taxon>
        <taxon>rosids</taxon>
        <taxon>malvids</taxon>
        <taxon>Brassicales</taxon>
        <taxon>Brassicaceae</taxon>
        <taxon>Cardamineae</taxon>
        <taxon>Cardamine</taxon>
    </lineage>
</organism>
<dbReference type="SUPFAM" id="SSF53223">
    <property type="entry name" value="Aminoacid dehydrogenase-like, N-terminal domain"/>
    <property type="match status" value="1"/>
</dbReference>
<dbReference type="Pfam" id="PF00763">
    <property type="entry name" value="THF_DHG_CYH"/>
    <property type="match status" value="1"/>
</dbReference>
<dbReference type="InterPro" id="IPR020630">
    <property type="entry name" value="THF_DH/CycHdrlase_cat_dom"/>
</dbReference>
<evidence type="ECO:0000313" key="2">
    <source>
        <dbReference type="EMBL" id="KAL1213574.1"/>
    </source>
</evidence>
<dbReference type="EMBL" id="JBANAX010000336">
    <property type="protein sequence ID" value="KAL1213574.1"/>
    <property type="molecule type" value="Genomic_DNA"/>
</dbReference>
<dbReference type="Gene3D" id="3.40.50.10860">
    <property type="entry name" value="Leucine Dehydrogenase, chain A, domain 1"/>
    <property type="match status" value="1"/>
</dbReference>
<reference evidence="2 3" key="1">
    <citation type="submission" date="2024-04" db="EMBL/GenBank/DDBJ databases">
        <title>Genome assembly C_amara_ONT_v2.</title>
        <authorList>
            <person name="Yant L."/>
            <person name="Moore C."/>
            <person name="Slenker M."/>
        </authorList>
    </citation>
    <scope>NUCLEOTIDE SEQUENCE [LARGE SCALE GENOMIC DNA]</scope>
    <source>
        <tissue evidence="2">Leaf</tissue>
    </source>
</reference>
<feature type="domain" description="Tetrahydrofolate dehydrogenase/cyclohydrolase catalytic" evidence="1">
    <location>
        <begin position="52"/>
        <end position="109"/>
    </location>
</feature>
<evidence type="ECO:0000313" key="3">
    <source>
        <dbReference type="Proteomes" id="UP001558713"/>
    </source>
</evidence>
<evidence type="ECO:0000259" key="1">
    <source>
        <dbReference type="Pfam" id="PF00763"/>
    </source>
</evidence>